<keyword evidence="2" id="KW-1185">Reference proteome</keyword>
<name>A0A4Y2KHA8_ARAVE</name>
<organism evidence="1 2">
    <name type="scientific">Araneus ventricosus</name>
    <name type="common">Orbweaver spider</name>
    <name type="synonym">Epeira ventricosa</name>
    <dbReference type="NCBI Taxonomy" id="182803"/>
    <lineage>
        <taxon>Eukaryota</taxon>
        <taxon>Metazoa</taxon>
        <taxon>Ecdysozoa</taxon>
        <taxon>Arthropoda</taxon>
        <taxon>Chelicerata</taxon>
        <taxon>Arachnida</taxon>
        <taxon>Araneae</taxon>
        <taxon>Araneomorphae</taxon>
        <taxon>Entelegynae</taxon>
        <taxon>Araneoidea</taxon>
        <taxon>Araneidae</taxon>
        <taxon>Araneus</taxon>
    </lineage>
</organism>
<gene>
    <name evidence="1" type="ORF">AVEN_83833_1</name>
</gene>
<dbReference type="EMBL" id="BGPR01004670">
    <property type="protein sequence ID" value="GBN02054.1"/>
    <property type="molecule type" value="Genomic_DNA"/>
</dbReference>
<dbReference type="AlphaFoldDB" id="A0A4Y2KHA8"/>
<comment type="caution">
    <text evidence="1">The sequence shown here is derived from an EMBL/GenBank/DDBJ whole genome shotgun (WGS) entry which is preliminary data.</text>
</comment>
<proteinExistence type="predicted"/>
<protein>
    <submittedName>
        <fullName evidence="1">Uncharacterized protein</fullName>
    </submittedName>
</protein>
<reference evidence="1 2" key="1">
    <citation type="journal article" date="2019" name="Sci. Rep.">
        <title>Orb-weaving spider Araneus ventricosus genome elucidates the spidroin gene catalogue.</title>
        <authorList>
            <person name="Kono N."/>
            <person name="Nakamura H."/>
            <person name="Ohtoshi R."/>
            <person name="Moran D.A.P."/>
            <person name="Shinohara A."/>
            <person name="Yoshida Y."/>
            <person name="Fujiwara M."/>
            <person name="Mori M."/>
            <person name="Tomita M."/>
            <person name="Arakawa K."/>
        </authorList>
    </citation>
    <scope>NUCLEOTIDE SEQUENCE [LARGE SCALE GENOMIC DNA]</scope>
</reference>
<sequence>MAVEFRSSIGDIKHKITGSKLPFNGQVLAVLFYNIREVNLTVNESVNFAIRECIIFWEKARISTKSLKYFLRKLVNVYQVWKDLQNICKKITRRIQAASTRISPNRGHLGGVDKKLTDKEERARLRVVKEENRRIKYASASTSSASYEPLKEDSSSNSSENMDSEDFPILMEISEPGTCKSVMRKDFITQKLVAALDWYQLSMRDSAFILEATIDALGCNIDEFPVSESPIQRI</sequence>
<dbReference type="Proteomes" id="UP000499080">
    <property type="component" value="Unassembled WGS sequence"/>
</dbReference>
<evidence type="ECO:0000313" key="2">
    <source>
        <dbReference type="Proteomes" id="UP000499080"/>
    </source>
</evidence>
<evidence type="ECO:0000313" key="1">
    <source>
        <dbReference type="EMBL" id="GBN02054.1"/>
    </source>
</evidence>
<accession>A0A4Y2KHA8</accession>